<sequence length="518" mass="53173">MPISQAGALNTTALIVPDLYVQIVPPQSLLLNGVPTDVLGVVGSASWGPVNEPMIVGSMGDYATAFGPVVARQYDIGTVVAIGVQQGASNFRCVRVTDGTDTAASVSILGALTLTALYTGSLGNALVATVSAGSAANSWRVTIALPGQTPEVFDNIIGSDAAFWQAVASAINTGTGPMRGASRLVVASAGTSSLAPSVGAFPFLAGSPGTDGATAMTSGMVIGQDVLPRSGMYALRGQGCSIIVLADLDDPTQWSTEVAFGLDEGCYMILAGPPGDTIANAVLTKQTAGIDSYAAKLMFGDWLWWYDQANGVTRLVSPQGFVAGRLANLSPEQSSLNKPLYGVVGSQKSGQAVAGTSNTYSTADLAALLSAGIDVISNPQPGGAFWGVRGGHNSSSDSATNGDNYTRMTNYIADTLSAGMGGYVGQLVNTTLFQNIRSTLLSFLNAMLGQRMLGSTNGSLPFAVVCDISNNPPSRTGLGYVQADVQVQYQAINEKFIVNVEGGQTVQVSQQTLPLGTV</sequence>
<proteinExistence type="predicted"/>
<dbReference type="OrthoDB" id="8146758at2"/>
<dbReference type="PANTHER" id="PTHR35861:SF1">
    <property type="entry name" value="PHAGE TAIL SHEATH PROTEIN"/>
    <property type="match status" value="1"/>
</dbReference>
<dbReference type="PANTHER" id="PTHR35861">
    <property type="match status" value="1"/>
</dbReference>
<dbReference type="RefSeq" id="WP_029312185.1">
    <property type="nucleotide sequence ID" value="NZ_FTNE01000012.1"/>
</dbReference>
<name>A0A8G2CL73_ACIRU</name>
<evidence type="ECO:0000313" key="2">
    <source>
        <dbReference type="Proteomes" id="UP000186308"/>
    </source>
</evidence>
<reference evidence="1 2" key="1">
    <citation type="submission" date="2017-01" db="EMBL/GenBank/DDBJ databases">
        <authorList>
            <person name="Varghese N."/>
            <person name="Submissions S."/>
        </authorList>
    </citation>
    <scope>NUCLEOTIDE SEQUENCE [LARGE SCALE GENOMIC DNA]</scope>
    <source>
        <strain evidence="1 2">ATCC 35905</strain>
    </source>
</reference>
<evidence type="ECO:0008006" key="3">
    <source>
        <dbReference type="Google" id="ProtNLM"/>
    </source>
</evidence>
<dbReference type="EMBL" id="FTNE01000012">
    <property type="protein sequence ID" value="SIQ94862.1"/>
    <property type="molecule type" value="Genomic_DNA"/>
</dbReference>
<evidence type="ECO:0000313" key="1">
    <source>
        <dbReference type="EMBL" id="SIQ94862.1"/>
    </source>
</evidence>
<gene>
    <name evidence="1" type="ORF">SAMN05421828_11260</name>
</gene>
<keyword evidence="2" id="KW-1185">Reference proteome</keyword>
<dbReference type="Gene3D" id="3.40.50.11780">
    <property type="match status" value="1"/>
</dbReference>
<comment type="caution">
    <text evidence="1">The sequence shown here is derived from an EMBL/GenBank/DDBJ whole genome shotgun (WGS) entry which is preliminary data.</text>
</comment>
<organism evidence="1 2">
    <name type="scientific">Acidiphilium rubrum</name>
    <dbReference type="NCBI Taxonomy" id="526"/>
    <lineage>
        <taxon>Bacteria</taxon>
        <taxon>Pseudomonadati</taxon>
        <taxon>Pseudomonadota</taxon>
        <taxon>Alphaproteobacteria</taxon>
        <taxon>Acetobacterales</taxon>
        <taxon>Acidocellaceae</taxon>
        <taxon>Acidiphilium</taxon>
    </lineage>
</organism>
<dbReference type="Proteomes" id="UP000186308">
    <property type="component" value="Unassembled WGS sequence"/>
</dbReference>
<dbReference type="AlphaFoldDB" id="A0A8G2CL73"/>
<accession>A0A8G2CL73</accession>
<dbReference type="InterPro" id="IPR052042">
    <property type="entry name" value="Tail_sheath_structural"/>
</dbReference>
<protein>
    <recommendedName>
        <fullName evidence="3">Phage tail protein</fullName>
    </recommendedName>
</protein>